<sequence length="479" mass="52789">MQQAELGGSETMAGQGTGPSRTRGSLCQEGASEQGCSPQELRLLLLGKQGAGKSATGNTLLGKAVFTTKLSGQMVTKSCQKEESSDKKGEKVVVIDTPDLFSSQACAEDREQNIKAYLAHSAPILHALLLVIRIGRFTEEDSQTVQGIQEVFGAEARRHTIVTFTRKNELGENESMRDYIDSNKSVKELVQNCEGRYWAVENKAGEDQRDSQVEELLDMVKSLVKSQGPYRVTSRNEGRGFQVPVNEAKSQKGDKPHKTLNIVLVGRSGTGKSATGNTILGSSEFRSQLQAQPLTKTCQESKTTVAGQDIVVVDTPALCLLLAEGDTSELTKLQGYVFSCEDRDTIFVLVLQLGRFVQQDQKVVKMLQEIFGEKVMKYTIILFTRKEDLGDGDLDNYVKKTDNKALKKLIKQCAGRVYAFNNKETGQAREEQARGLLEMANKLISSHGGHGFSHAQENVNKTKMWPKKVPNLKNFKDKS</sequence>
<feature type="domain" description="AIG1-type G" evidence="17">
    <location>
        <begin position="257"/>
        <end position="463"/>
    </location>
</feature>
<keyword evidence="11" id="KW-0496">Mitochondrion</keyword>
<evidence type="ECO:0000256" key="13">
    <source>
        <dbReference type="ARBA" id="ARBA00056809"/>
    </source>
</evidence>
<dbReference type="InterPro" id="IPR027417">
    <property type="entry name" value="P-loop_NTPase"/>
</dbReference>
<proteinExistence type="inferred from homology"/>
<organism evidence="18 19">
    <name type="scientific">Hipposideros armiger</name>
    <name type="common">Great Himalayan leaf-nosed bat</name>
    <dbReference type="NCBI Taxonomy" id="186990"/>
    <lineage>
        <taxon>Eukaryota</taxon>
        <taxon>Metazoa</taxon>
        <taxon>Chordata</taxon>
        <taxon>Craniata</taxon>
        <taxon>Vertebrata</taxon>
        <taxon>Euteleostomi</taxon>
        <taxon>Mammalia</taxon>
        <taxon>Eutheria</taxon>
        <taxon>Laurasiatheria</taxon>
        <taxon>Chiroptera</taxon>
        <taxon>Yinpterochiroptera</taxon>
        <taxon>Rhinolophoidea</taxon>
        <taxon>Hipposideridae</taxon>
        <taxon>Hipposideros</taxon>
    </lineage>
</organism>
<dbReference type="InterPro" id="IPR045058">
    <property type="entry name" value="GIMA/IAN/Toc"/>
</dbReference>
<dbReference type="PANTHER" id="PTHR10903">
    <property type="entry name" value="GTPASE, IMAP FAMILY MEMBER-RELATED"/>
    <property type="match status" value="1"/>
</dbReference>
<dbReference type="Pfam" id="PF04548">
    <property type="entry name" value="AIG1"/>
    <property type="match status" value="2"/>
</dbReference>
<evidence type="ECO:0000256" key="8">
    <source>
        <dbReference type="ARBA" id="ARBA00022741"/>
    </source>
</evidence>
<dbReference type="CTD" id="155038"/>
<evidence type="ECO:0000256" key="14">
    <source>
        <dbReference type="ARBA" id="ARBA00073539"/>
    </source>
</evidence>
<keyword evidence="6" id="KW-0963">Cytoplasm</keyword>
<dbReference type="OrthoDB" id="8954335at2759"/>
<evidence type="ECO:0000313" key="19">
    <source>
        <dbReference type="RefSeq" id="XP_019510984.1"/>
    </source>
</evidence>
<dbReference type="GeneID" id="109389668"/>
<feature type="compositionally biased region" description="Polar residues" evidence="16">
    <location>
        <begin position="12"/>
        <end position="25"/>
    </location>
</feature>
<dbReference type="Proteomes" id="UP000694851">
    <property type="component" value="Unplaced"/>
</dbReference>
<dbReference type="GO" id="GO:0005783">
    <property type="term" value="C:endoplasmic reticulum"/>
    <property type="evidence" value="ECO:0007669"/>
    <property type="project" value="UniProtKB-SubCell"/>
</dbReference>
<dbReference type="Gene3D" id="3.40.50.300">
    <property type="entry name" value="P-loop containing nucleotide triphosphate hydrolases"/>
    <property type="match status" value="2"/>
</dbReference>
<dbReference type="KEGG" id="hai:109389668"/>
<dbReference type="GO" id="GO:0005829">
    <property type="term" value="C:cytosol"/>
    <property type="evidence" value="ECO:0007669"/>
    <property type="project" value="UniProtKB-SubCell"/>
</dbReference>
<dbReference type="InterPro" id="IPR006703">
    <property type="entry name" value="G_AIG1"/>
</dbReference>
<dbReference type="PROSITE" id="PS51720">
    <property type="entry name" value="G_AIG1"/>
    <property type="match status" value="2"/>
</dbReference>
<evidence type="ECO:0000313" key="18">
    <source>
        <dbReference type="Proteomes" id="UP000694851"/>
    </source>
</evidence>
<dbReference type="GO" id="GO:0005739">
    <property type="term" value="C:mitochondrion"/>
    <property type="evidence" value="ECO:0007669"/>
    <property type="project" value="UniProtKB-SubCell"/>
</dbReference>
<evidence type="ECO:0000259" key="17">
    <source>
        <dbReference type="PROSITE" id="PS51720"/>
    </source>
</evidence>
<keyword evidence="8" id="KW-0547">Nucleotide-binding</keyword>
<dbReference type="SUPFAM" id="SSF52540">
    <property type="entry name" value="P-loop containing nucleoside triphosphate hydrolases"/>
    <property type="match status" value="2"/>
</dbReference>
<dbReference type="AlphaFoldDB" id="A0A8B7SE25"/>
<feature type="domain" description="AIG1-type G" evidence="17">
    <location>
        <begin position="38"/>
        <end position="239"/>
    </location>
</feature>
<evidence type="ECO:0000256" key="7">
    <source>
        <dbReference type="ARBA" id="ARBA00022737"/>
    </source>
</evidence>
<gene>
    <name evidence="19" type="primary">GIMAP8</name>
</gene>
<dbReference type="FunFam" id="3.40.50.300:FF:000536">
    <property type="entry name" value="GTPase IMAP family member 8"/>
    <property type="match status" value="2"/>
</dbReference>
<dbReference type="GO" id="GO:0005525">
    <property type="term" value="F:GTP binding"/>
    <property type="evidence" value="ECO:0007669"/>
    <property type="project" value="UniProtKB-KW"/>
</dbReference>
<dbReference type="CDD" id="cd01852">
    <property type="entry name" value="AIG1"/>
    <property type="match status" value="1"/>
</dbReference>
<evidence type="ECO:0000256" key="9">
    <source>
        <dbReference type="ARBA" id="ARBA00022824"/>
    </source>
</evidence>
<keyword evidence="9" id="KW-0256">Endoplasmic reticulum</keyword>
<keyword evidence="18" id="KW-1185">Reference proteome</keyword>
<keyword evidence="10" id="KW-0333">Golgi apparatus</keyword>
<dbReference type="PANTHER" id="PTHR10903:SF73">
    <property type="entry name" value="GTPASE IMAP FAMILY MEMBER 8"/>
    <property type="match status" value="1"/>
</dbReference>
<comment type="function">
    <text evidence="13">Exerts an anti-apoptotic effect in the immune system and is involved in responses to infections.</text>
</comment>
<evidence type="ECO:0000256" key="4">
    <source>
        <dbReference type="ARBA" id="ARBA00004555"/>
    </source>
</evidence>
<accession>A0A8B7SE25</accession>
<evidence type="ECO:0000256" key="5">
    <source>
        <dbReference type="ARBA" id="ARBA00008535"/>
    </source>
</evidence>
<evidence type="ECO:0000256" key="1">
    <source>
        <dbReference type="ARBA" id="ARBA00004173"/>
    </source>
</evidence>
<comment type="subcellular location">
    <subcellularLocation>
        <location evidence="3">Cytoplasm</location>
        <location evidence="3">Cytosol</location>
    </subcellularLocation>
    <subcellularLocation>
        <location evidence="2">Endoplasmic reticulum</location>
    </subcellularLocation>
    <subcellularLocation>
        <location evidence="4">Golgi apparatus</location>
    </subcellularLocation>
    <subcellularLocation>
        <location evidence="1">Mitochondrion</location>
    </subcellularLocation>
</comment>
<reference evidence="19" key="1">
    <citation type="submission" date="2025-08" db="UniProtKB">
        <authorList>
            <consortium name="RefSeq"/>
        </authorList>
    </citation>
    <scope>IDENTIFICATION</scope>
    <source>
        <tissue evidence="19">Muscle</tissue>
    </source>
</reference>
<feature type="region of interest" description="Disordered" evidence="16">
    <location>
        <begin position="457"/>
        <end position="479"/>
    </location>
</feature>
<evidence type="ECO:0000256" key="15">
    <source>
        <dbReference type="ARBA" id="ARBA00077278"/>
    </source>
</evidence>
<comment type="similarity">
    <text evidence="5">Belongs to the TRAFAC class TrmE-Era-EngA-EngB-Septin-like GTPase superfamily. AIG1/Toc34/Toc159-like paraseptin GTPase family. IAN subfamily.</text>
</comment>
<evidence type="ECO:0000256" key="6">
    <source>
        <dbReference type="ARBA" id="ARBA00022490"/>
    </source>
</evidence>
<evidence type="ECO:0000256" key="16">
    <source>
        <dbReference type="SAM" id="MobiDB-lite"/>
    </source>
</evidence>
<evidence type="ECO:0000256" key="10">
    <source>
        <dbReference type="ARBA" id="ARBA00023034"/>
    </source>
</evidence>
<evidence type="ECO:0000256" key="11">
    <source>
        <dbReference type="ARBA" id="ARBA00023128"/>
    </source>
</evidence>
<protein>
    <recommendedName>
        <fullName evidence="14">GTPase IMAP family member 8</fullName>
    </recommendedName>
    <alternativeName>
        <fullName evidence="15">Immune-associated nucleotide-binding protein 9</fullName>
    </alternativeName>
</protein>
<evidence type="ECO:0000256" key="3">
    <source>
        <dbReference type="ARBA" id="ARBA00004514"/>
    </source>
</evidence>
<keyword evidence="7" id="KW-0677">Repeat</keyword>
<evidence type="ECO:0000256" key="12">
    <source>
        <dbReference type="ARBA" id="ARBA00023134"/>
    </source>
</evidence>
<evidence type="ECO:0000256" key="2">
    <source>
        <dbReference type="ARBA" id="ARBA00004240"/>
    </source>
</evidence>
<dbReference type="RefSeq" id="XP_019510984.1">
    <property type="nucleotide sequence ID" value="XM_019655439.1"/>
</dbReference>
<name>A0A8B7SE25_HIPAR</name>
<keyword evidence="12" id="KW-0342">GTP-binding</keyword>
<feature type="region of interest" description="Disordered" evidence="16">
    <location>
        <begin position="1"/>
        <end position="33"/>
    </location>
</feature>
<dbReference type="GO" id="GO:0005794">
    <property type="term" value="C:Golgi apparatus"/>
    <property type="evidence" value="ECO:0007669"/>
    <property type="project" value="UniProtKB-SubCell"/>
</dbReference>